<dbReference type="Proteomes" id="UP001162734">
    <property type="component" value="Chromosome"/>
</dbReference>
<evidence type="ECO:0000313" key="3">
    <source>
        <dbReference type="Proteomes" id="UP001162734"/>
    </source>
</evidence>
<feature type="domain" description="NAD-dependent epimerase/dehydratase" evidence="1">
    <location>
        <begin position="3"/>
        <end position="224"/>
    </location>
</feature>
<dbReference type="InterPro" id="IPR036291">
    <property type="entry name" value="NAD(P)-bd_dom_sf"/>
</dbReference>
<name>A0ABN6N2J4_9BACT</name>
<accession>A0ABN6N2J4</accession>
<gene>
    <name evidence="2" type="ORF">AMPC_05420</name>
</gene>
<keyword evidence="3" id="KW-1185">Reference proteome</keyword>
<dbReference type="SUPFAM" id="SSF51735">
    <property type="entry name" value="NAD(P)-binding Rossmann-fold domains"/>
    <property type="match status" value="1"/>
</dbReference>
<dbReference type="InterPro" id="IPR051783">
    <property type="entry name" value="NAD(P)-dependent_oxidoreduct"/>
</dbReference>
<dbReference type="RefSeq" id="WP_248344163.1">
    <property type="nucleotide sequence ID" value="NZ_AP025592.1"/>
</dbReference>
<dbReference type="Gene3D" id="3.40.50.720">
    <property type="entry name" value="NAD(P)-binding Rossmann-like Domain"/>
    <property type="match status" value="1"/>
</dbReference>
<sequence length="336" mass="35948">MPVLVTGAAGLVGSHVVDALLRRKAVVRALLLPREPAARLLEAGVEVVRGDLGDPASLRGAVAGVDRVLHCAARTGPWGPRPEYERANVAGLRALLEAARAAGVRRLVHVSSAIVHGTDAPAPRDESAPLRPEPNPYSWSKIEGERLLEAAAREGGLEVVVVRPGLVFGPRDAGSFGRFARMLERGEMVQIGDGRNHLPLVYVGDVAEAVVLASEAPGAAGRAYLVVNDEPVTQREYLAALAAELGVPPPRRRIPYRVALTLAQLAEALVRVSGRAGPPPLTRFGVRMLGGENRFVIRRAREELGFEPRVGLAEGVRRGVAWYRAEARARAEEART</sequence>
<organism evidence="2 3">
    <name type="scientific">Anaeromyxobacter paludicola</name>
    <dbReference type="NCBI Taxonomy" id="2918171"/>
    <lineage>
        <taxon>Bacteria</taxon>
        <taxon>Pseudomonadati</taxon>
        <taxon>Myxococcota</taxon>
        <taxon>Myxococcia</taxon>
        <taxon>Myxococcales</taxon>
        <taxon>Cystobacterineae</taxon>
        <taxon>Anaeromyxobacteraceae</taxon>
        <taxon>Anaeromyxobacter</taxon>
    </lineage>
</organism>
<dbReference type="InterPro" id="IPR001509">
    <property type="entry name" value="Epimerase_deHydtase"/>
</dbReference>
<dbReference type="Pfam" id="PF01370">
    <property type="entry name" value="Epimerase"/>
    <property type="match status" value="1"/>
</dbReference>
<protein>
    <submittedName>
        <fullName evidence="2">3-beta hydroxysteroid dehydrogenase</fullName>
    </submittedName>
</protein>
<dbReference type="EMBL" id="AP025592">
    <property type="protein sequence ID" value="BDG07429.1"/>
    <property type="molecule type" value="Genomic_DNA"/>
</dbReference>
<evidence type="ECO:0000259" key="1">
    <source>
        <dbReference type="Pfam" id="PF01370"/>
    </source>
</evidence>
<dbReference type="PANTHER" id="PTHR48079:SF6">
    <property type="entry name" value="NAD(P)-BINDING DOMAIN-CONTAINING PROTEIN-RELATED"/>
    <property type="match status" value="1"/>
</dbReference>
<proteinExistence type="predicted"/>
<dbReference type="PANTHER" id="PTHR48079">
    <property type="entry name" value="PROTEIN YEEZ"/>
    <property type="match status" value="1"/>
</dbReference>
<reference evidence="3" key="1">
    <citation type="journal article" date="2022" name="Int. J. Syst. Evol. Microbiol.">
        <title>Anaeromyxobacter oryzae sp. nov., Anaeromyxobacter diazotrophicus sp. nov. and Anaeromyxobacter paludicola sp. nov., isolated from paddy soils.</title>
        <authorList>
            <person name="Itoh H."/>
            <person name="Xu Z."/>
            <person name="Mise K."/>
            <person name="Masuda Y."/>
            <person name="Ushijima N."/>
            <person name="Hayakawa C."/>
            <person name="Shiratori Y."/>
            <person name="Senoo K."/>
        </authorList>
    </citation>
    <scope>NUCLEOTIDE SEQUENCE [LARGE SCALE GENOMIC DNA]</scope>
    <source>
        <strain evidence="3">Red630</strain>
    </source>
</reference>
<evidence type="ECO:0000313" key="2">
    <source>
        <dbReference type="EMBL" id="BDG07429.1"/>
    </source>
</evidence>